<keyword evidence="3" id="KW-1133">Transmembrane helix</keyword>
<keyword evidence="3" id="KW-0812">Transmembrane</keyword>
<comment type="caution">
    <text evidence="4">The sequence shown here is derived from an EMBL/GenBank/DDBJ whole genome shotgun (WGS) entry which is preliminary data.</text>
</comment>
<keyword evidence="5" id="KW-1185">Reference proteome</keyword>
<dbReference type="Pfam" id="PF00106">
    <property type="entry name" value="adh_short"/>
    <property type="match status" value="1"/>
</dbReference>
<dbReference type="PANTHER" id="PTHR43157">
    <property type="entry name" value="PHOSPHATIDYLINOSITOL-GLYCAN BIOSYNTHESIS CLASS F PROTEIN-RELATED"/>
    <property type="match status" value="1"/>
</dbReference>
<evidence type="ECO:0000313" key="4">
    <source>
        <dbReference type="EMBL" id="CAE1285262.1"/>
    </source>
</evidence>
<keyword evidence="1 4" id="KW-0560">Oxidoreductase</keyword>
<dbReference type="GO" id="GO:0052650">
    <property type="term" value="F:all-trans-retinol dehydrogenase (NADP+) activity"/>
    <property type="evidence" value="ECO:0007669"/>
    <property type="project" value="UniProtKB-EC"/>
</dbReference>
<dbReference type="PRINTS" id="PR00081">
    <property type="entry name" value="GDHRDH"/>
</dbReference>
<dbReference type="PANTHER" id="PTHR43157:SF31">
    <property type="entry name" value="PHOSPHATIDYLINOSITOL-GLYCAN BIOSYNTHESIS CLASS F PROTEIN"/>
    <property type="match status" value="1"/>
</dbReference>
<keyword evidence="3" id="KW-0472">Membrane</keyword>
<dbReference type="SUPFAM" id="SSF51735">
    <property type="entry name" value="NAD(P)-binding Rossmann-fold domains"/>
    <property type="match status" value="1"/>
</dbReference>
<dbReference type="InterPro" id="IPR002347">
    <property type="entry name" value="SDR_fam"/>
</dbReference>
<accession>A0A812D2A6</accession>
<evidence type="ECO:0000256" key="2">
    <source>
        <dbReference type="SAM" id="MobiDB-lite"/>
    </source>
</evidence>
<name>A0A812D2A6_ACAPH</name>
<protein>
    <submittedName>
        <fullName evidence="4">RDH12</fullName>
        <ecNumber evidence="4">1.1.1.300</ecNumber>
    </submittedName>
</protein>
<dbReference type="EMBL" id="CAHIKZ030002334">
    <property type="protein sequence ID" value="CAE1285262.1"/>
    <property type="molecule type" value="Genomic_DNA"/>
</dbReference>
<evidence type="ECO:0000256" key="3">
    <source>
        <dbReference type="SAM" id="Phobius"/>
    </source>
</evidence>
<dbReference type="AlphaFoldDB" id="A0A812D2A6"/>
<feature type="region of interest" description="Disordered" evidence="2">
    <location>
        <begin position="185"/>
        <end position="210"/>
    </location>
</feature>
<gene>
    <name evidence="4" type="ORF">SPHA_45315</name>
</gene>
<feature type="transmembrane region" description="Helical" evidence="3">
    <location>
        <begin position="6"/>
        <end position="23"/>
    </location>
</feature>
<dbReference type="OrthoDB" id="191139at2759"/>
<evidence type="ECO:0000256" key="1">
    <source>
        <dbReference type="ARBA" id="ARBA00023002"/>
    </source>
</evidence>
<dbReference type="Proteomes" id="UP000597762">
    <property type="component" value="Unassembled WGS sequence"/>
</dbReference>
<dbReference type="Gene3D" id="3.40.50.720">
    <property type="entry name" value="NAD(P)-binding Rossmann-like Domain"/>
    <property type="match status" value="1"/>
</dbReference>
<organism evidence="4 5">
    <name type="scientific">Acanthosepion pharaonis</name>
    <name type="common">Pharaoh cuttlefish</name>
    <name type="synonym">Sepia pharaonis</name>
    <dbReference type="NCBI Taxonomy" id="158019"/>
    <lineage>
        <taxon>Eukaryota</taxon>
        <taxon>Metazoa</taxon>
        <taxon>Spiralia</taxon>
        <taxon>Lophotrochozoa</taxon>
        <taxon>Mollusca</taxon>
        <taxon>Cephalopoda</taxon>
        <taxon>Coleoidea</taxon>
        <taxon>Decapodiformes</taxon>
        <taxon>Sepiida</taxon>
        <taxon>Sepiina</taxon>
        <taxon>Sepiidae</taxon>
        <taxon>Acanthosepion</taxon>
    </lineage>
</organism>
<sequence>MVFGTVFITLILAVFTYGFYKIAKRAWEDGKPLDYKKDIKLTGKIVLITGANCGLGKATALDLAARGARVILACRNKEKAEIAAEEIKSATGNQDVSIVILDLSDLDSVKAAAENVIKTYDRLDVLINNAGIGLNDQETTKQGFDMIFGTNYLGHFLFTQLLLDLLKKSTPSRIINVSSTPLVAQDTANEKTNDDQKEDEQEEKTESPLKPVVDALTPEAEDISIINKSACVESFSAILDDKISESSPVNDDITVNPSTTIPEETSTANVDE</sequence>
<dbReference type="InterPro" id="IPR036291">
    <property type="entry name" value="NAD(P)-bd_dom_sf"/>
</dbReference>
<proteinExistence type="predicted"/>
<reference evidence="4" key="1">
    <citation type="submission" date="2021-01" db="EMBL/GenBank/DDBJ databases">
        <authorList>
            <person name="Li R."/>
            <person name="Bekaert M."/>
        </authorList>
    </citation>
    <scope>NUCLEOTIDE SEQUENCE</scope>
    <source>
        <strain evidence="4">Farmed</strain>
    </source>
</reference>
<evidence type="ECO:0000313" key="5">
    <source>
        <dbReference type="Proteomes" id="UP000597762"/>
    </source>
</evidence>
<feature type="region of interest" description="Disordered" evidence="2">
    <location>
        <begin position="246"/>
        <end position="272"/>
    </location>
</feature>
<dbReference type="EC" id="1.1.1.300" evidence="4"/>